<dbReference type="InterPro" id="IPR012334">
    <property type="entry name" value="Pectin_lyas_fold"/>
</dbReference>
<dbReference type="Pfam" id="PF17161">
    <property type="entry name" value="DUF5123"/>
    <property type="match status" value="1"/>
</dbReference>
<dbReference type="SUPFAM" id="SSF51126">
    <property type="entry name" value="Pectin lyase-like"/>
    <property type="match status" value="1"/>
</dbReference>
<feature type="signal peptide" evidence="2">
    <location>
        <begin position="1"/>
        <end position="21"/>
    </location>
</feature>
<evidence type="ECO:0000313" key="4">
    <source>
        <dbReference type="EMBL" id="MFD1629540.1"/>
    </source>
</evidence>
<dbReference type="Gene3D" id="2.60.40.10">
    <property type="entry name" value="Immunoglobulins"/>
    <property type="match status" value="1"/>
</dbReference>
<keyword evidence="1" id="KW-0677">Repeat</keyword>
<dbReference type="InterPro" id="IPR050991">
    <property type="entry name" value="ECM_Regulatory_Proteins"/>
</dbReference>
<feature type="chain" id="PRO_5047344484" evidence="2">
    <location>
        <begin position="22"/>
        <end position="533"/>
    </location>
</feature>
<dbReference type="Pfam" id="PF00041">
    <property type="entry name" value="fn3"/>
    <property type="match status" value="1"/>
</dbReference>
<accession>A0ABW4IBI1</accession>
<dbReference type="InterPro" id="IPR036116">
    <property type="entry name" value="FN3_sf"/>
</dbReference>
<dbReference type="InterPro" id="IPR003961">
    <property type="entry name" value="FN3_dom"/>
</dbReference>
<gene>
    <name evidence="4" type="ORF">ACFSAH_06605</name>
</gene>
<keyword evidence="2" id="KW-0732">Signal</keyword>
<reference evidence="5" key="1">
    <citation type="journal article" date="2019" name="Int. J. Syst. Evol. Microbiol.">
        <title>The Global Catalogue of Microorganisms (GCM) 10K type strain sequencing project: providing services to taxonomists for standard genome sequencing and annotation.</title>
        <authorList>
            <consortium name="The Broad Institute Genomics Platform"/>
            <consortium name="The Broad Institute Genome Sequencing Center for Infectious Disease"/>
            <person name="Wu L."/>
            <person name="Ma J."/>
        </authorList>
    </citation>
    <scope>NUCLEOTIDE SEQUENCE [LARGE SCALE GENOMIC DNA]</scope>
    <source>
        <strain evidence="5">CCUG 53762</strain>
    </source>
</reference>
<dbReference type="PROSITE" id="PS51257">
    <property type="entry name" value="PROKAR_LIPOPROTEIN"/>
    <property type="match status" value="1"/>
</dbReference>
<dbReference type="PANTHER" id="PTHR46708:SF2">
    <property type="entry name" value="FIBRONECTIN TYPE-III DOMAIN-CONTAINING PROTEIN"/>
    <property type="match status" value="1"/>
</dbReference>
<dbReference type="InterPro" id="IPR013783">
    <property type="entry name" value="Ig-like_fold"/>
</dbReference>
<feature type="domain" description="Fibronectin type-III" evidence="3">
    <location>
        <begin position="39"/>
        <end position="134"/>
    </location>
</feature>
<dbReference type="Proteomes" id="UP001597118">
    <property type="component" value="Unassembled WGS sequence"/>
</dbReference>
<dbReference type="Gene3D" id="2.160.20.10">
    <property type="entry name" value="Single-stranded right-handed beta-helix, Pectin lyase-like"/>
    <property type="match status" value="1"/>
</dbReference>
<dbReference type="RefSeq" id="WP_379661921.1">
    <property type="nucleotide sequence ID" value="NZ_JBHUDG010000005.1"/>
</dbReference>
<dbReference type="PROSITE" id="PS50853">
    <property type="entry name" value="FN3"/>
    <property type="match status" value="1"/>
</dbReference>
<dbReference type="SMART" id="SM00060">
    <property type="entry name" value="FN3"/>
    <property type="match status" value="2"/>
</dbReference>
<name>A0ABW4IBI1_9SPHI</name>
<dbReference type="CDD" id="cd00063">
    <property type="entry name" value="FN3"/>
    <property type="match status" value="1"/>
</dbReference>
<protein>
    <submittedName>
        <fullName evidence="4">DUF5123 domain-containing protein</fullName>
    </submittedName>
</protein>
<comment type="caution">
    <text evidence="4">The sequence shown here is derived from an EMBL/GenBank/DDBJ whole genome shotgun (WGS) entry which is preliminary data.</text>
</comment>
<evidence type="ECO:0000256" key="1">
    <source>
        <dbReference type="ARBA" id="ARBA00022737"/>
    </source>
</evidence>
<keyword evidence="5" id="KW-1185">Reference proteome</keyword>
<dbReference type="PANTHER" id="PTHR46708">
    <property type="entry name" value="TENASCIN"/>
    <property type="match status" value="1"/>
</dbReference>
<evidence type="ECO:0000259" key="3">
    <source>
        <dbReference type="PROSITE" id="PS50853"/>
    </source>
</evidence>
<sequence length="533" mass="58413">MRNTKIIALSLLLACPTIYSCSDNILSEITTLETSRAFSPSGFEATVFNLSSVRLSWKSVTNAASYRLELFKNGNEDYSGEPMEVAEVGLTELPYTITGLDEGTDYSVRVKALGEGNDDSKWMSIKFKTGVEQMFSPVSLSDILDNAVILRWTKDNTLTKIVLTDKDNNSTDYPLSQTELDAGKIEIDGLTGSTAYTARIYRESKVAGTVTFTTKESLSGDVIDLRNISGDPDALTTALTDPGLQSGTTILLRRGETYNVNNYTINKSIKIMSGAAFEGDRAILNVQKEFNYSGTLDFVKFEDVILKQGGGANYIINASNDNAKITNLSFVNCETAGAFANSFIRLQKTGQEISTLTIDNCIIGDFSVNNTYAIIFANGANSAKIDNISITNSTFYKFSYFIRQDGVIGTSLKISNCTFDNFIRNGYYFVRYSANNPNNPSTFEVKNVIFGKTMESTNAKWIDSANGLPVMEGCYYTSDCVFSGNSITQKKDAGAKEYSGTSTDLFKDPTNANFTIKDADFVGKSTAGDPRWR</sequence>
<evidence type="ECO:0000256" key="2">
    <source>
        <dbReference type="SAM" id="SignalP"/>
    </source>
</evidence>
<evidence type="ECO:0000313" key="5">
    <source>
        <dbReference type="Proteomes" id="UP001597118"/>
    </source>
</evidence>
<dbReference type="EMBL" id="JBHUDG010000005">
    <property type="protein sequence ID" value="MFD1629540.1"/>
    <property type="molecule type" value="Genomic_DNA"/>
</dbReference>
<dbReference type="SUPFAM" id="SSF49265">
    <property type="entry name" value="Fibronectin type III"/>
    <property type="match status" value="1"/>
</dbReference>
<dbReference type="InterPro" id="IPR011050">
    <property type="entry name" value="Pectin_lyase_fold/virulence"/>
</dbReference>
<proteinExistence type="predicted"/>
<organism evidence="4 5">
    <name type="scientific">Pseudopedobacter beijingensis</name>
    <dbReference type="NCBI Taxonomy" id="1207056"/>
    <lineage>
        <taxon>Bacteria</taxon>
        <taxon>Pseudomonadati</taxon>
        <taxon>Bacteroidota</taxon>
        <taxon>Sphingobacteriia</taxon>
        <taxon>Sphingobacteriales</taxon>
        <taxon>Sphingobacteriaceae</taxon>
        <taxon>Pseudopedobacter</taxon>
    </lineage>
</organism>
<dbReference type="InterPro" id="IPR033427">
    <property type="entry name" value="DUF5123"/>
</dbReference>